<keyword evidence="5 6" id="KW-0472">Membrane</keyword>
<dbReference type="GO" id="GO:0005886">
    <property type="term" value="C:plasma membrane"/>
    <property type="evidence" value="ECO:0007669"/>
    <property type="project" value="UniProtKB-SubCell"/>
</dbReference>
<evidence type="ECO:0000256" key="6">
    <source>
        <dbReference type="SAM" id="Phobius"/>
    </source>
</evidence>
<gene>
    <name evidence="7" type="ORF">TDSAC_0999</name>
</gene>
<evidence type="ECO:0000313" key="7">
    <source>
        <dbReference type="EMBL" id="AWB10352.1"/>
    </source>
</evidence>
<evidence type="ECO:0000256" key="4">
    <source>
        <dbReference type="ARBA" id="ARBA00022989"/>
    </source>
</evidence>
<dbReference type="RefSeq" id="WP_108309159.1">
    <property type="nucleotide sequence ID" value="NZ_CP020921.1"/>
</dbReference>
<dbReference type="Proteomes" id="UP000244792">
    <property type="component" value="Chromosome"/>
</dbReference>
<feature type="transmembrane region" description="Helical" evidence="6">
    <location>
        <begin position="147"/>
        <end position="166"/>
    </location>
</feature>
<keyword evidence="3 6" id="KW-0812">Transmembrane</keyword>
<feature type="transmembrane region" description="Helical" evidence="6">
    <location>
        <begin position="25"/>
        <end position="45"/>
    </location>
</feature>
<evidence type="ECO:0000256" key="5">
    <source>
        <dbReference type="ARBA" id="ARBA00023136"/>
    </source>
</evidence>
<sequence length="215" mass="23970">MDFLSFIFLITSLWMLQTRNVTKSVYLLILQSLSLSVLMIGIPMFSSGNDFNLFHSAIAAILTFFVKVVFLPFIILRVNKKLRSNDLVPMNMSQGLSLLIGIFLIGFSQVLNSSGFFSTSHLSSGYSFFAISSILIGCFYMLSHRALLCQIIGIIVMENGIFLYSVSLTNGMPLIFEFGTFFDLLVGVLVMGIMTNYIHGLFESTDTENLTELKG</sequence>
<dbReference type="PANTHER" id="PTHR38601:SF1">
    <property type="entry name" value="HYDROGENASE-4 COMPONENT E"/>
    <property type="match status" value="1"/>
</dbReference>
<feature type="transmembrane region" description="Helical" evidence="6">
    <location>
        <begin position="178"/>
        <end position="198"/>
    </location>
</feature>
<proteinExistence type="predicted"/>
<evidence type="ECO:0000256" key="1">
    <source>
        <dbReference type="ARBA" id="ARBA00004651"/>
    </source>
</evidence>
<name>A0A2R4W0S7_THEAF</name>
<feature type="transmembrane region" description="Helical" evidence="6">
    <location>
        <begin position="123"/>
        <end position="142"/>
    </location>
</feature>
<dbReference type="PANTHER" id="PTHR38601">
    <property type="entry name" value="HYDROGENASE-4 COMPONENT E"/>
    <property type="match status" value="1"/>
</dbReference>
<dbReference type="EMBL" id="CP020921">
    <property type="protein sequence ID" value="AWB10352.1"/>
    <property type="molecule type" value="Genomic_DNA"/>
</dbReference>
<dbReference type="KEGG" id="taci:TDSAC_0999"/>
<dbReference type="OrthoDB" id="5298295at2"/>
<keyword evidence="4 6" id="KW-1133">Transmembrane helix</keyword>
<feature type="transmembrane region" description="Helical" evidence="6">
    <location>
        <begin position="96"/>
        <end position="117"/>
    </location>
</feature>
<comment type="subcellular location">
    <subcellularLocation>
        <location evidence="1">Cell membrane</location>
        <topology evidence="1">Multi-pass membrane protein</topology>
    </subcellularLocation>
</comment>
<evidence type="ECO:0000256" key="3">
    <source>
        <dbReference type="ARBA" id="ARBA00022692"/>
    </source>
</evidence>
<reference evidence="7 8" key="1">
    <citation type="submission" date="2017-04" db="EMBL/GenBank/DDBJ databases">
        <title>Genomic insights into metabolism of Thermodesulfobium acidiphilum.</title>
        <authorList>
            <person name="Toshchakov S.V."/>
            <person name="Frolov E.N."/>
            <person name="Kublanov I.V."/>
            <person name="Samarov N.I."/>
            <person name="Novikov A."/>
            <person name="Lebedinsky A.V."/>
            <person name="Bonch-Osmolovskaya E.A."/>
            <person name="Chernyh N.A."/>
        </authorList>
    </citation>
    <scope>NUCLEOTIDE SEQUENCE [LARGE SCALE GENOMIC DNA]</scope>
    <source>
        <strain evidence="7 8">3127-1</strain>
    </source>
</reference>
<protein>
    <submittedName>
        <fullName evidence="7">Hydrogenase-4 component E</fullName>
    </submittedName>
</protein>
<keyword evidence="2" id="KW-1003">Cell membrane</keyword>
<dbReference type="AlphaFoldDB" id="A0A2R4W0S7"/>
<dbReference type="Gene3D" id="1.10.287.3510">
    <property type="match status" value="1"/>
</dbReference>
<dbReference type="InterPro" id="IPR038730">
    <property type="entry name" value="HyfE-like"/>
</dbReference>
<organism evidence="7 8">
    <name type="scientific">Thermodesulfobium acidiphilum</name>
    <dbReference type="NCBI Taxonomy" id="1794699"/>
    <lineage>
        <taxon>Bacteria</taxon>
        <taxon>Pseudomonadati</taxon>
        <taxon>Thermodesulfobiota</taxon>
        <taxon>Thermodesulfobiia</taxon>
        <taxon>Thermodesulfobiales</taxon>
        <taxon>Thermodesulfobiaceae</taxon>
        <taxon>Thermodesulfobium</taxon>
    </lineage>
</organism>
<keyword evidence="8" id="KW-1185">Reference proteome</keyword>
<evidence type="ECO:0000256" key="2">
    <source>
        <dbReference type="ARBA" id="ARBA00022475"/>
    </source>
</evidence>
<feature type="transmembrane region" description="Helical" evidence="6">
    <location>
        <begin position="57"/>
        <end position="76"/>
    </location>
</feature>
<accession>A0A2R4W0S7</accession>
<evidence type="ECO:0000313" key="8">
    <source>
        <dbReference type="Proteomes" id="UP000244792"/>
    </source>
</evidence>